<evidence type="ECO:0000256" key="1">
    <source>
        <dbReference type="SAM" id="MobiDB-lite"/>
    </source>
</evidence>
<dbReference type="Proteomes" id="UP001231189">
    <property type="component" value="Unassembled WGS sequence"/>
</dbReference>
<feature type="compositionally biased region" description="Basic and acidic residues" evidence="1">
    <location>
        <begin position="426"/>
        <end position="439"/>
    </location>
</feature>
<sequence>MAGKGSMAIGAAGKTADLVSPAIASGDPITRSASDAGSSGGAAKGGDVVDMMGRLKLTPREATPLILEDEGEEDPPCPLWALVGKVLAPNTLHVNTITSVVWPAWGNPKGLAVRHLGPNLFLAKFDSEADKTRIAKGGPWTLGNKHAILLKDYDVNVRPEETVFNEMPVWARIMRLGYEMMNADRGTPLAALLGAVEQVEVDEDGRAWGSYLRVRVTIDPSEPIMRYVSVFSKKKNKTVEYEVMYEKLPIYCFSCGMIGHSSIVCPKPAERDDDGKLPYSGDRLCVPEPRRRESSVSTEHSQNGRGARHGTDVGSGSQASAPSSGSKKKADGAAEVSSPAKKQTRTRRSTPYGRKNATMAGKQAVPQDDTLAGKKRKNSKQVYFPRTPAAQPPTEVNAGALVISGGNTLATIVHAHEAQVDEASDDSNKKQKTTVDRSADQAAADAQPRRTQ</sequence>
<feature type="compositionally biased region" description="Low complexity" evidence="1">
    <location>
        <begin position="314"/>
        <end position="325"/>
    </location>
</feature>
<feature type="region of interest" description="Disordered" evidence="1">
    <location>
        <begin position="269"/>
        <end position="395"/>
    </location>
</feature>
<evidence type="ECO:0008006" key="6">
    <source>
        <dbReference type="Google" id="ProtNLM"/>
    </source>
</evidence>
<dbReference type="AlphaFoldDB" id="A0AAD8WNK9"/>
<feature type="domain" description="Zinc knuckle CX2CX4HX4C" evidence="3">
    <location>
        <begin position="231"/>
        <end position="267"/>
    </location>
</feature>
<feature type="domain" description="DUF4283" evidence="2">
    <location>
        <begin position="80"/>
        <end position="161"/>
    </location>
</feature>
<evidence type="ECO:0000313" key="5">
    <source>
        <dbReference type="Proteomes" id="UP001231189"/>
    </source>
</evidence>
<dbReference type="Pfam" id="PF14111">
    <property type="entry name" value="DUF4283"/>
    <property type="match status" value="1"/>
</dbReference>
<dbReference type="InterPro" id="IPR040256">
    <property type="entry name" value="At4g02000-like"/>
</dbReference>
<dbReference type="InterPro" id="IPR025558">
    <property type="entry name" value="DUF4283"/>
</dbReference>
<feature type="compositionally biased region" description="Polar residues" evidence="1">
    <location>
        <begin position="295"/>
        <end position="304"/>
    </location>
</feature>
<dbReference type="Pfam" id="PF14392">
    <property type="entry name" value="zf-CCHC_4"/>
    <property type="match status" value="1"/>
</dbReference>
<dbReference type="EMBL" id="JAUUTY010000003">
    <property type="protein sequence ID" value="KAK1666908.1"/>
    <property type="molecule type" value="Genomic_DNA"/>
</dbReference>
<protein>
    <recommendedName>
        <fullName evidence="6">CCHC-type domain-containing protein</fullName>
    </recommendedName>
</protein>
<name>A0AAD8WNK9_LOLMU</name>
<accession>A0AAD8WNK9</accession>
<reference evidence="4" key="1">
    <citation type="submission" date="2023-07" db="EMBL/GenBank/DDBJ databases">
        <title>A chromosome-level genome assembly of Lolium multiflorum.</title>
        <authorList>
            <person name="Chen Y."/>
            <person name="Copetti D."/>
            <person name="Kolliker R."/>
            <person name="Studer B."/>
        </authorList>
    </citation>
    <scope>NUCLEOTIDE SEQUENCE</scope>
    <source>
        <strain evidence="4">02402/16</strain>
        <tissue evidence="4">Leaf</tissue>
    </source>
</reference>
<feature type="region of interest" description="Disordered" evidence="1">
    <location>
        <begin position="416"/>
        <end position="452"/>
    </location>
</feature>
<comment type="caution">
    <text evidence="4">The sequence shown here is derived from an EMBL/GenBank/DDBJ whole genome shotgun (WGS) entry which is preliminary data.</text>
</comment>
<organism evidence="4 5">
    <name type="scientific">Lolium multiflorum</name>
    <name type="common">Italian ryegrass</name>
    <name type="synonym">Lolium perenne subsp. multiflorum</name>
    <dbReference type="NCBI Taxonomy" id="4521"/>
    <lineage>
        <taxon>Eukaryota</taxon>
        <taxon>Viridiplantae</taxon>
        <taxon>Streptophyta</taxon>
        <taxon>Embryophyta</taxon>
        <taxon>Tracheophyta</taxon>
        <taxon>Spermatophyta</taxon>
        <taxon>Magnoliopsida</taxon>
        <taxon>Liliopsida</taxon>
        <taxon>Poales</taxon>
        <taxon>Poaceae</taxon>
        <taxon>BOP clade</taxon>
        <taxon>Pooideae</taxon>
        <taxon>Poodae</taxon>
        <taxon>Poeae</taxon>
        <taxon>Poeae Chloroplast Group 2 (Poeae type)</taxon>
        <taxon>Loliodinae</taxon>
        <taxon>Loliinae</taxon>
        <taxon>Lolium</taxon>
    </lineage>
</organism>
<gene>
    <name evidence="4" type="ORF">QYE76_055067</name>
</gene>
<evidence type="ECO:0000259" key="3">
    <source>
        <dbReference type="Pfam" id="PF14392"/>
    </source>
</evidence>
<keyword evidence="5" id="KW-1185">Reference proteome</keyword>
<evidence type="ECO:0000313" key="4">
    <source>
        <dbReference type="EMBL" id="KAK1666908.1"/>
    </source>
</evidence>
<evidence type="ECO:0000259" key="2">
    <source>
        <dbReference type="Pfam" id="PF14111"/>
    </source>
</evidence>
<dbReference type="PANTHER" id="PTHR31286:SF166">
    <property type="entry name" value="OS01G0177800 PROTEIN"/>
    <property type="match status" value="1"/>
</dbReference>
<proteinExistence type="predicted"/>
<dbReference type="InterPro" id="IPR025836">
    <property type="entry name" value="Zn_knuckle_CX2CX4HX4C"/>
</dbReference>
<dbReference type="PANTHER" id="PTHR31286">
    <property type="entry name" value="GLYCINE-RICH CELL WALL STRUCTURAL PROTEIN 1.8-LIKE"/>
    <property type="match status" value="1"/>
</dbReference>